<evidence type="ECO:0000313" key="9">
    <source>
        <dbReference type="EMBL" id="PHT63603.1"/>
    </source>
</evidence>
<dbReference type="STRING" id="4072.A0A2G2Y1H5"/>
<dbReference type="SUPFAM" id="SSF54171">
    <property type="entry name" value="DNA-binding domain"/>
    <property type="match status" value="1"/>
</dbReference>
<dbReference type="SMART" id="SM00380">
    <property type="entry name" value="AP2"/>
    <property type="match status" value="1"/>
</dbReference>
<dbReference type="PANTHER" id="PTHR31677">
    <property type="entry name" value="AP2 DOMAIN CLASS TRANSCRIPTION FACTOR"/>
    <property type="match status" value="1"/>
</dbReference>
<sequence length="199" mass="21784">MRNDWLATGKCTYIIFKTITNSGPGVTGKVVAMLPRGHGFKPWKQPPAEMQGPKKHKNRKGATRVENVNGGVAKAAAREVKVNGGVAKAEEKVKGVAEEVHYRGVRKRPSAKYTAATRDPRKICNVLLGTFDTTEEGAQAYDTMAIEFRRVKVKTNFLNLMDKMNRTPSQVSTVESLNVVAVVEIQPSPLPLPPPQPPP</sequence>
<name>A0A2G2Y1H5_CAPAN</name>
<organism evidence="9 10">
    <name type="scientific">Capsicum annuum</name>
    <name type="common">Capsicum pepper</name>
    <dbReference type="NCBI Taxonomy" id="4072"/>
    <lineage>
        <taxon>Eukaryota</taxon>
        <taxon>Viridiplantae</taxon>
        <taxon>Streptophyta</taxon>
        <taxon>Embryophyta</taxon>
        <taxon>Tracheophyta</taxon>
        <taxon>Spermatophyta</taxon>
        <taxon>Magnoliopsida</taxon>
        <taxon>eudicotyledons</taxon>
        <taxon>Gunneridae</taxon>
        <taxon>Pentapetalae</taxon>
        <taxon>asterids</taxon>
        <taxon>lamiids</taxon>
        <taxon>Solanales</taxon>
        <taxon>Solanaceae</taxon>
        <taxon>Solanoideae</taxon>
        <taxon>Capsiceae</taxon>
        <taxon>Capsicum</taxon>
    </lineage>
</organism>
<dbReference type="Gramene" id="PHT63603">
    <property type="protein sequence ID" value="PHT63603"/>
    <property type="gene ID" value="T459_32538"/>
</dbReference>
<dbReference type="OMA" id="RRHGCKW"/>
<dbReference type="GO" id="GO:0003700">
    <property type="term" value="F:DNA-binding transcription factor activity"/>
    <property type="evidence" value="ECO:0007669"/>
    <property type="project" value="InterPro"/>
</dbReference>
<dbReference type="GO" id="GO:0003677">
    <property type="term" value="F:DNA binding"/>
    <property type="evidence" value="ECO:0007669"/>
    <property type="project" value="UniProtKB-KW"/>
</dbReference>
<keyword evidence="4" id="KW-0238">DNA-binding</keyword>
<feature type="compositionally biased region" description="Basic residues" evidence="7">
    <location>
        <begin position="53"/>
        <end position="62"/>
    </location>
</feature>
<dbReference type="InterPro" id="IPR001471">
    <property type="entry name" value="AP2/ERF_dom"/>
</dbReference>
<dbReference type="Gene3D" id="3.30.730.10">
    <property type="entry name" value="AP2/ERF domain"/>
    <property type="match status" value="1"/>
</dbReference>
<dbReference type="GO" id="GO:0009873">
    <property type="term" value="P:ethylene-activated signaling pathway"/>
    <property type="evidence" value="ECO:0007669"/>
    <property type="project" value="UniProtKB-KW"/>
</dbReference>
<gene>
    <name evidence="9" type="ORF">T459_32538</name>
</gene>
<keyword evidence="2" id="KW-0936">Ethylene signaling pathway</keyword>
<protein>
    <submittedName>
        <fullName evidence="9">Ethylene-responsive transcription factor 4</fullName>
    </submittedName>
</protein>
<feature type="domain" description="AP2/ERF" evidence="8">
    <location>
        <begin position="101"/>
        <end position="158"/>
    </location>
</feature>
<dbReference type="Proteomes" id="UP000222542">
    <property type="component" value="Unassembled WGS sequence"/>
</dbReference>
<keyword evidence="5" id="KW-0804">Transcription</keyword>
<evidence type="ECO:0000256" key="2">
    <source>
        <dbReference type="ARBA" id="ARBA00022745"/>
    </source>
</evidence>
<feature type="region of interest" description="Disordered" evidence="7">
    <location>
        <begin position="40"/>
        <end position="62"/>
    </location>
</feature>
<keyword evidence="6" id="KW-0539">Nucleus</keyword>
<evidence type="ECO:0000256" key="1">
    <source>
        <dbReference type="ARBA" id="ARBA00004123"/>
    </source>
</evidence>
<evidence type="ECO:0000256" key="6">
    <source>
        <dbReference type="ARBA" id="ARBA00023242"/>
    </source>
</evidence>
<evidence type="ECO:0000256" key="7">
    <source>
        <dbReference type="SAM" id="MobiDB-lite"/>
    </source>
</evidence>
<accession>A0A2G2Y1H5</accession>
<dbReference type="EMBL" id="AYRZ02000027">
    <property type="protein sequence ID" value="PHT63603.1"/>
    <property type="molecule type" value="Genomic_DNA"/>
</dbReference>
<dbReference type="InterPro" id="IPR016177">
    <property type="entry name" value="DNA-bd_dom_sf"/>
</dbReference>
<keyword evidence="3" id="KW-0805">Transcription regulation</keyword>
<dbReference type="CDD" id="cd00018">
    <property type="entry name" value="AP2"/>
    <property type="match status" value="1"/>
</dbReference>
<dbReference type="PANTHER" id="PTHR31677:SF253">
    <property type="entry name" value="ETHYLENE-RESPONSIVE TRANSCRIPTION FACTOR 11"/>
    <property type="match status" value="1"/>
</dbReference>
<comment type="caution">
    <text evidence="9">The sequence shown here is derived from an EMBL/GenBank/DDBJ whole genome shotgun (WGS) entry which is preliminary data.</text>
</comment>
<proteinExistence type="predicted"/>
<comment type="subcellular location">
    <subcellularLocation>
        <location evidence="1">Nucleus</location>
    </subcellularLocation>
</comment>
<dbReference type="GO" id="GO:0005634">
    <property type="term" value="C:nucleus"/>
    <property type="evidence" value="ECO:0007669"/>
    <property type="project" value="UniProtKB-SubCell"/>
</dbReference>
<evidence type="ECO:0000256" key="4">
    <source>
        <dbReference type="ARBA" id="ARBA00023125"/>
    </source>
</evidence>
<evidence type="ECO:0000259" key="8">
    <source>
        <dbReference type="PROSITE" id="PS51032"/>
    </source>
</evidence>
<keyword evidence="10" id="KW-1185">Reference proteome</keyword>
<dbReference type="InterPro" id="IPR036955">
    <property type="entry name" value="AP2/ERF_dom_sf"/>
</dbReference>
<dbReference type="PROSITE" id="PS51032">
    <property type="entry name" value="AP2_ERF"/>
    <property type="match status" value="1"/>
</dbReference>
<evidence type="ECO:0000256" key="3">
    <source>
        <dbReference type="ARBA" id="ARBA00023015"/>
    </source>
</evidence>
<evidence type="ECO:0000256" key="5">
    <source>
        <dbReference type="ARBA" id="ARBA00023163"/>
    </source>
</evidence>
<evidence type="ECO:0000313" key="10">
    <source>
        <dbReference type="Proteomes" id="UP000222542"/>
    </source>
</evidence>
<reference evidence="9 10" key="2">
    <citation type="journal article" date="2017" name="Genome Biol.">
        <title>New reference genome sequences of hot pepper reveal the massive evolution of plant disease-resistance genes by retroduplication.</title>
        <authorList>
            <person name="Kim S."/>
            <person name="Park J."/>
            <person name="Yeom S.I."/>
            <person name="Kim Y.M."/>
            <person name="Seo E."/>
            <person name="Kim K.T."/>
            <person name="Kim M.S."/>
            <person name="Lee J.M."/>
            <person name="Cheong K."/>
            <person name="Shin H.S."/>
            <person name="Kim S.B."/>
            <person name="Han K."/>
            <person name="Lee J."/>
            <person name="Park M."/>
            <person name="Lee H.A."/>
            <person name="Lee H.Y."/>
            <person name="Lee Y."/>
            <person name="Oh S."/>
            <person name="Lee J.H."/>
            <person name="Choi E."/>
            <person name="Choi E."/>
            <person name="Lee S.E."/>
            <person name="Jeon J."/>
            <person name="Kim H."/>
            <person name="Choi G."/>
            <person name="Song H."/>
            <person name="Lee J."/>
            <person name="Lee S.C."/>
            <person name="Kwon J.K."/>
            <person name="Lee H.Y."/>
            <person name="Koo N."/>
            <person name="Hong Y."/>
            <person name="Kim R.W."/>
            <person name="Kang W.H."/>
            <person name="Huh J.H."/>
            <person name="Kang B.C."/>
            <person name="Yang T.J."/>
            <person name="Lee Y.H."/>
            <person name="Bennetzen J.L."/>
            <person name="Choi D."/>
        </authorList>
    </citation>
    <scope>NUCLEOTIDE SEQUENCE [LARGE SCALE GENOMIC DNA]</scope>
    <source>
        <strain evidence="10">cv. CM334</strain>
    </source>
</reference>
<dbReference type="AlphaFoldDB" id="A0A2G2Y1H5"/>
<reference evidence="9 10" key="1">
    <citation type="journal article" date="2014" name="Nat. Genet.">
        <title>Genome sequence of the hot pepper provides insights into the evolution of pungency in Capsicum species.</title>
        <authorList>
            <person name="Kim S."/>
            <person name="Park M."/>
            <person name="Yeom S.I."/>
            <person name="Kim Y.M."/>
            <person name="Lee J.M."/>
            <person name="Lee H.A."/>
            <person name="Seo E."/>
            <person name="Choi J."/>
            <person name="Cheong K."/>
            <person name="Kim K.T."/>
            <person name="Jung K."/>
            <person name="Lee G.W."/>
            <person name="Oh S.K."/>
            <person name="Bae C."/>
            <person name="Kim S.B."/>
            <person name="Lee H.Y."/>
            <person name="Kim S.Y."/>
            <person name="Kim M.S."/>
            <person name="Kang B.C."/>
            <person name="Jo Y.D."/>
            <person name="Yang H.B."/>
            <person name="Jeong H.J."/>
            <person name="Kang W.H."/>
            <person name="Kwon J.K."/>
            <person name="Shin C."/>
            <person name="Lim J.Y."/>
            <person name="Park J.H."/>
            <person name="Huh J.H."/>
            <person name="Kim J.S."/>
            <person name="Kim B.D."/>
            <person name="Cohen O."/>
            <person name="Paran I."/>
            <person name="Suh M.C."/>
            <person name="Lee S.B."/>
            <person name="Kim Y.K."/>
            <person name="Shin Y."/>
            <person name="Noh S.J."/>
            <person name="Park J."/>
            <person name="Seo Y.S."/>
            <person name="Kwon S.Y."/>
            <person name="Kim H.A."/>
            <person name="Park J.M."/>
            <person name="Kim H.J."/>
            <person name="Choi S.B."/>
            <person name="Bosland P.W."/>
            <person name="Reeves G."/>
            <person name="Jo S.H."/>
            <person name="Lee B.W."/>
            <person name="Cho H.T."/>
            <person name="Choi H.S."/>
            <person name="Lee M.S."/>
            <person name="Yu Y."/>
            <person name="Do Choi Y."/>
            <person name="Park B.S."/>
            <person name="van Deynze A."/>
            <person name="Ashrafi H."/>
            <person name="Hill T."/>
            <person name="Kim W.T."/>
            <person name="Pai H.S."/>
            <person name="Ahn H.K."/>
            <person name="Yeam I."/>
            <person name="Giovannoni J.J."/>
            <person name="Rose J.K."/>
            <person name="Sorensen I."/>
            <person name="Lee S.J."/>
            <person name="Kim R.W."/>
            <person name="Choi I.Y."/>
            <person name="Choi B.S."/>
            <person name="Lim J.S."/>
            <person name="Lee Y.H."/>
            <person name="Choi D."/>
        </authorList>
    </citation>
    <scope>NUCLEOTIDE SEQUENCE [LARGE SCALE GENOMIC DNA]</scope>
    <source>
        <strain evidence="10">cv. CM334</strain>
    </source>
</reference>